<protein>
    <recommendedName>
        <fullName evidence="5">Transmembrane protein</fullName>
    </recommendedName>
</protein>
<accession>A0A854QPF7</accession>
<dbReference type="EMBL" id="AMKT01000010">
    <property type="protein sequence ID" value="OXG29151.1"/>
    <property type="molecule type" value="Genomic_DNA"/>
</dbReference>
<evidence type="ECO:0008006" key="5">
    <source>
        <dbReference type="Google" id="ProtNLM"/>
    </source>
</evidence>
<sequence length="261" mass="27942">MSVQTHLPPSHSPAFTSKTASGSYSAAENGNGPSSSSQRSPPLSPKNPQAILTPSRGGDHIMSIDRSPSRGPAAISDGPGWKKLTPQRIGRAIGARFMRAARRGNLPFLFIFFSCTIVFFSALAGIGYQEPRPVDSADVSTVPTVAAGQNGGFKFGGPVFDPANDKLHLEKVMAEQRELEEAWARKRRPKDGAWMRKQRDDKAIRRIPTPTTKVTAMVETAVAQLTDKSDDSAEGVVKREEASIATAVKTQSATATDVPNA</sequence>
<proteinExistence type="predicted"/>
<evidence type="ECO:0000313" key="3">
    <source>
        <dbReference type="EMBL" id="OXG29151.1"/>
    </source>
</evidence>
<dbReference type="AlphaFoldDB" id="A0A854QPF7"/>
<comment type="caution">
    <text evidence="3">The sequence shown here is derived from an EMBL/GenBank/DDBJ whole genome shotgun (WGS) entry which is preliminary data.</text>
</comment>
<keyword evidence="2" id="KW-1133">Transmembrane helix</keyword>
<dbReference type="Proteomes" id="UP000199727">
    <property type="component" value="Unassembled WGS sequence"/>
</dbReference>
<feature type="transmembrane region" description="Helical" evidence="2">
    <location>
        <begin position="106"/>
        <end position="128"/>
    </location>
</feature>
<feature type="compositionally biased region" description="Polar residues" evidence="1">
    <location>
        <begin position="1"/>
        <end position="32"/>
    </location>
</feature>
<dbReference type="OrthoDB" id="2572647at2759"/>
<dbReference type="SMR" id="A0A854QPF7"/>
<organism evidence="3 4">
    <name type="scientific">Cryptococcus neoformans Tu259-1</name>
    <dbReference type="NCBI Taxonomy" id="1230072"/>
    <lineage>
        <taxon>Eukaryota</taxon>
        <taxon>Fungi</taxon>
        <taxon>Dikarya</taxon>
        <taxon>Basidiomycota</taxon>
        <taxon>Agaricomycotina</taxon>
        <taxon>Tremellomycetes</taxon>
        <taxon>Tremellales</taxon>
        <taxon>Cryptococcaceae</taxon>
        <taxon>Cryptococcus</taxon>
        <taxon>Cryptococcus neoformans species complex</taxon>
    </lineage>
</organism>
<name>A0A854QPF7_CRYNE</name>
<feature type="region of interest" description="Disordered" evidence="1">
    <location>
        <begin position="1"/>
        <end position="82"/>
    </location>
</feature>
<evidence type="ECO:0000313" key="4">
    <source>
        <dbReference type="Proteomes" id="UP000199727"/>
    </source>
</evidence>
<evidence type="ECO:0000256" key="2">
    <source>
        <dbReference type="SAM" id="Phobius"/>
    </source>
</evidence>
<reference evidence="3 4" key="1">
    <citation type="submission" date="2017-06" db="EMBL/GenBank/DDBJ databases">
        <title>Global population genomics of the pathogenic fungus Cryptococcus neoformans var. grubii.</title>
        <authorList>
            <person name="Cuomo C."/>
            <person name="Litvintseva A."/>
            <person name="Chen Y."/>
            <person name="Young S."/>
            <person name="Zeng Q."/>
            <person name="Chapman S."/>
            <person name="Gujja S."/>
            <person name="Saif S."/>
            <person name="Birren B."/>
        </authorList>
    </citation>
    <scope>NUCLEOTIDE SEQUENCE [LARGE SCALE GENOMIC DNA]</scope>
    <source>
        <strain evidence="3 4">Tu259-1</strain>
    </source>
</reference>
<evidence type="ECO:0000256" key="1">
    <source>
        <dbReference type="SAM" id="MobiDB-lite"/>
    </source>
</evidence>
<gene>
    <name evidence="3" type="ORF">C361_00807</name>
</gene>
<keyword evidence="2" id="KW-0812">Transmembrane</keyword>
<keyword evidence="2" id="KW-0472">Membrane</keyword>